<dbReference type="InterPro" id="IPR027839">
    <property type="entry name" value="DUF4432"/>
</dbReference>
<dbReference type="Proteomes" id="UP000273001">
    <property type="component" value="Chromosome"/>
</dbReference>
<evidence type="ECO:0000256" key="1">
    <source>
        <dbReference type="SAM" id="MobiDB-lite"/>
    </source>
</evidence>
<dbReference type="InterPro" id="IPR014718">
    <property type="entry name" value="GH-type_carb-bd"/>
</dbReference>
<evidence type="ECO:0000313" key="3">
    <source>
        <dbReference type="Proteomes" id="UP000273001"/>
    </source>
</evidence>
<protein>
    <submittedName>
        <fullName evidence="2">DUF4432 family protein</fullName>
    </submittedName>
</protein>
<name>A0ABM6Z5L0_9ACTO</name>
<organism evidence="2 3">
    <name type="scientific">Actinomyces lilanjuaniae</name>
    <dbReference type="NCBI Taxonomy" id="2321394"/>
    <lineage>
        <taxon>Bacteria</taxon>
        <taxon>Bacillati</taxon>
        <taxon>Actinomycetota</taxon>
        <taxon>Actinomycetes</taxon>
        <taxon>Actinomycetales</taxon>
        <taxon>Actinomycetaceae</taxon>
        <taxon>Actinomyces</taxon>
    </lineage>
</organism>
<proteinExistence type="predicted"/>
<dbReference type="Pfam" id="PF14486">
    <property type="entry name" value="DUF4432"/>
    <property type="match status" value="1"/>
</dbReference>
<feature type="region of interest" description="Disordered" evidence="1">
    <location>
        <begin position="1"/>
        <end position="21"/>
    </location>
</feature>
<dbReference type="EMBL" id="CP032514">
    <property type="protein sequence ID" value="AYD90621.1"/>
    <property type="molecule type" value="Genomic_DNA"/>
</dbReference>
<accession>A0ABM6Z5L0</accession>
<gene>
    <name evidence="2" type="ORF">D5R93_12535</name>
</gene>
<evidence type="ECO:0000313" key="2">
    <source>
        <dbReference type="EMBL" id="AYD90621.1"/>
    </source>
</evidence>
<sequence length="344" mass="36068">MNPSATTSANSPVNPSAATSTSLSARELLAAGLVAQPDAVAEVREEVRDPRSGPGSRALRVTTLGGVSVEVLPDRGLDLGSLWFNSIPVSWRSALGPRGGAVDPADEGWIGRFGGGLLVTSGVDHIGPPEQGHGLHGTHHLTPASDVAVRRLDDGSVEVSGAVDSSVVFGRHVLVERKITVGVDRPRVEVRDTIRNTGPVPAAVPILYHSNLGAPLVLPGTRVEVPGSTRTPRTPEAERLGWQAFPEPTDEVIEGVWEHTGFAPGAVQAVVTAPEDAVRLTMSWDGAELPRCMQWVHPTRGGWVLGVEPASAPLFGPDRSGEHLGAPVLEPGQERASGVVYELS</sequence>
<reference evidence="2 3" key="1">
    <citation type="submission" date="2018-09" db="EMBL/GenBank/DDBJ databases">
        <authorList>
            <person name="Li J."/>
        </authorList>
    </citation>
    <scope>NUCLEOTIDE SEQUENCE [LARGE SCALE GENOMIC DNA]</scope>
    <source>
        <strain evidence="2 3">2129</strain>
    </source>
</reference>
<dbReference type="Gene3D" id="2.70.98.10">
    <property type="match status" value="1"/>
</dbReference>
<dbReference type="RefSeq" id="WP_120205545.1">
    <property type="nucleotide sequence ID" value="NZ_CP032514.1"/>
</dbReference>
<keyword evidence="3" id="KW-1185">Reference proteome</keyword>